<organism evidence="2 3">
    <name type="scientific">Prunus yedoensis var. nudiflora</name>
    <dbReference type="NCBI Taxonomy" id="2094558"/>
    <lineage>
        <taxon>Eukaryota</taxon>
        <taxon>Viridiplantae</taxon>
        <taxon>Streptophyta</taxon>
        <taxon>Embryophyta</taxon>
        <taxon>Tracheophyta</taxon>
        <taxon>Spermatophyta</taxon>
        <taxon>Magnoliopsida</taxon>
        <taxon>eudicotyledons</taxon>
        <taxon>Gunneridae</taxon>
        <taxon>Pentapetalae</taxon>
        <taxon>rosids</taxon>
        <taxon>fabids</taxon>
        <taxon>Rosales</taxon>
        <taxon>Rosaceae</taxon>
        <taxon>Amygdaloideae</taxon>
        <taxon>Amygdaleae</taxon>
        <taxon>Prunus</taxon>
    </lineage>
</organism>
<dbReference type="Proteomes" id="UP000250321">
    <property type="component" value="Unassembled WGS sequence"/>
</dbReference>
<gene>
    <name evidence="2" type="ORF">Pyn_32326</name>
</gene>
<evidence type="ECO:0000256" key="1">
    <source>
        <dbReference type="SAM" id="Phobius"/>
    </source>
</evidence>
<comment type="caution">
    <text evidence="2">The sequence shown here is derived from an EMBL/GenBank/DDBJ whole genome shotgun (WGS) entry which is preliminary data.</text>
</comment>
<name>A0A314YV14_PRUYE</name>
<keyword evidence="1" id="KW-0472">Membrane</keyword>
<keyword evidence="1" id="KW-1133">Transmembrane helix</keyword>
<proteinExistence type="predicted"/>
<keyword evidence="3" id="KW-1185">Reference proteome</keyword>
<protein>
    <submittedName>
        <fullName evidence="2">Uncharacterized protein</fullName>
    </submittedName>
</protein>
<dbReference type="EMBL" id="PJQY01000541">
    <property type="protein sequence ID" value="PQQ10149.1"/>
    <property type="molecule type" value="Genomic_DNA"/>
</dbReference>
<reference evidence="2 3" key="1">
    <citation type="submission" date="2018-02" db="EMBL/GenBank/DDBJ databases">
        <title>Draft genome of wild Prunus yedoensis var. nudiflora.</title>
        <authorList>
            <person name="Baek S."/>
            <person name="Kim J.-H."/>
            <person name="Choi K."/>
            <person name="Kim G.-B."/>
            <person name="Cho A."/>
            <person name="Jang H."/>
            <person name="Shin C.-H."/>
            <person name="Yu H.-J."/>
            <person name="Mun J.-H."/>
        </authorList>
    </citation>
    <scope>NUCLEOTIDE SEQUENCE [LARGE SCALE GENOMIC DNA]</scope>
    <source>
        <strain evidence="3">cv. Jeju island</strain>
        <tissue evidence="2">Leaf</tissue>
    </source>
</reference>
<evidence type="ECO:0000313" key="2">
    <source>
        <dbReference type="EMBL" id="PQQ10149.1"/>
    </source>
</evidence>
<evidence type="ECO:0000313" key="3">
    <source>
        <dbReference type="Proteomes" id="UP000250321"/>
    </source>
</evidence>
<dbReference type="AlphaFoldDB" id="A0A314YV14"/>
<keyword evidence="1" id="KW-0812">Transmembrane</keyword>
<accession>A0A314YV14</accession>
<sequence length="78" mass="8539">MWRISGLWLEERESICGGGWFCWLLVVAASSAGLLALGCLGGRWLWLVACAWVQRCDKEENASEGSGLSTPPFPHGCR</sequence>
<feature type="transmembrane region" description="Helical" evidence="1">
    <location>
        <begin position="21"/>
        <end position="46"/>
    </location>
</feature>